<feature type="compositionally biased region" description="Gly residues" evidence="1">
    <location>
        <begin position="273"/>
        <end position="284"/>
    </location>
</feature>
<dbReference type="Proteomes" id="UP001055439">
    <property type="component" value="Chromosome 8"/>
</dbReference>
<dbReference type="EMBL" id="CP097510">
    <property type="protein sequence ID" value="URE28385.1"/>
    <property type="molecule type" value="Genomic_DNA"/>
</dbReference>
<dbReference type="EMBL" id="CP097510">
    <property type="protein sequence ID" value="URE28389.1"/>
    <property type="molecule type" value="Genomic_DNA"/>
</dbReference>
<evidence type="ECO:0000256" key="1">
    <source>
        <dbReference type="SAM" id="MobiDB-lite"/>
    </source>
</evidence>
<feature type="region of interest" description="Disordered" evidence="1">
    <location>
        <begin position="273"/>
        <end position="292"/>
    </location>
</feature>
<name>A0A9E7KP07_9LILI</name>
<dbReference type="EMBL" id="CP097510">
    <property type="protein sequence ID" value="URE28387.1"/>
    <property type="molecule type" value="Genomic_DNA"/>
</dbReference>
<sequence length="292" mass="31835">MFYRGNMGYIYKQHLNHQPEGFNGLKGVVRFEASPGVLELWLLLLLLARPTSFLTLLFPFLCLALLKRRVCQNAAEKLSPPEGVGQRKVPLRCVVLELPQELAGEGPVPELLHLRVQPLHPPHPDEEAREVAARLLPQPPLHAIPEAAAAVPAPQLVDLLEVRSWYELHLREEHVPALLRGLPGERDEEAARLLVGLAEVAGRQVAGEDVEWRGRGSCACGGWCHTTDRGGGQGGGGRGEVGEELEGFGRLEEDRVGRGGEVMVVKGLMEGLEGGSGHWRGGGQRGEECPQM</sequence>
<feature type="compositionally biased region" description="Gly residues" evidence="1">
    <location>
        <begin position="229"/>
        <end position="239"/>
    </location>
</feature>
<protein>
    <submittedName>
        <fullName evidence="2">Uncharacterized protein</fullName>
    </submittedName>
</protein>
<accession>A0A9E7KP07</accession>
<dbReference type="EMBL" id="CP097510">
    <property type="protein sequence ID" value="URE28383.1"/>
    <property type="molecule type" value="Genomic_DNA"/>
</dbReference>
<evidence type="ECO:0000313" key="3">
    <source>
        <dbReference type="Proteomes" id="UP001055439"/>
    </source>
</evidence>
<dbReference type="EMBL" id="CP097510">
    <property type="protein sequence ID" value="URE28384.1"/>
    <property type="molecule type" value="Genomic_DNA"/>
</dbReference>
<keyword evidence="3" id="KW-1185">Reference proteome</keyword>
<proteinExistence type="predicted"/>
<dbReference type="AlphaFoldDB" id="A0A9E7KP07"/>
<organism evidence="2 3">
    <name type="scientific">Musa troglodytarum</name>
    <name type="common">fe'i banana</name>
    <dbReference type="NCBI Taxonomy" id="320322"/>
    <lineage>
        <taxon>Eukaryota</taxon>
        <taxon>Viridiplantae</taxon>
        <taxon>Streptophyta</taxon>
        <taxon>Embryophyta</taxon>
        <taxon>Tracheophyta</taxon>
        <taxon>Spermatophyta</taxon>
        <taxon>Magnoliopsida</taxon>
        <taxon>Liliopsida</taxon>
        <taxon>Zingiberales</taxon>
        <taxon>Musaceae</taxon>
        <taxon>Musa</taxon>
    </lineage>
</organism>
<dbReference type="EMBL" id="CP097510">
    <property type="protein sequence ID" value="URE28388.1"/>
    <property type="molecule type" value="Genomic_DNA"/>
</dbReference>
<feature type="region of interest" description="Disordered" evidence="1">
    <location>
        <begin position="228"/>
        <end position="252"/>
    </location>
</feature>
<evidence type="ECO:0000313" key="2">
    <source>
        <dbReference type="EMBL" id="URE28388.1"/>
    </source>
</evidence>
<dbReference type="EMBL" id="CP097510">
    <property type="protein sequence ID" value="URE28386.1"/>
    <property type="molecule type" value="Genomic_DNA"/>
</dbReference>
<reference evidence="2" key="1">
    <citation type="submission" date="2022-05" db="EMBL/GenBank/DDBJ databases">
        <title>The Musa troglodytarum L. genome provides insights into the mechanism of non-climacteric behaviour and enrichment of carotenoids.</title>
        <authorList>
            <person name="Wang J."/>
        </authorList>
    </citation>
    <scope>NUCLEOTIDE SEQUENCE</scope>
    <source>
        <tissue evidence="2">Leaf</tissue>
    </source>
</reference>
<gene>
    <name evidence="2" type="ORF">MUK42_24037</name>
</gene>
<dbReference type="EMBL" id="CP097510">
    <property type="protein sequence ID" value="URE28390.1"/>
    <property type="molecule type" value="Genomic_DNA"/>
</dbReference>